<dbReference type="Pfam" id="PF01936">
    <property type="entry name" value="NYN"/>
    <property type="match status" value="1"/>
</dbReference>
<reference evidence="2" key="1">
    <citation type="journal article" date="2020" name="mSystems">
        <title>Genome- and Community-Level Interaction Insights into Carbon Utilization and Element Cycling Functions of Hydrothermarchaeota in Hydrothermal Sediment.</title>
        <authorList>
            <person name="Zhou Z."/>
            <person name="Liu Y."/>
            <person name="Xu W."/>
            <person name="Pan J."/>
            <person name="Luo Z.H."/>
            <person name="Li M."/>
        </authorList>
    </citation>
    <scope>NUCLEOTIDE SEQUENCE [LARGE SCALE GENOMIC DNA]</scope>
    <source>
        <strain evidence="2">SpSt-897</strain>
    </source>
</reference>
<feature type="domain" description="NYN" evidence="1">
    <location>
        <begin position="5"/>
        <end position="159"/>
    </location>
</feature>
<evidence type="ECO:0000259" key="1">
    <source>
        <dbReference type="Pfam" id="PF01936"/>
    </source>
</evidence>
<dbReference type="EMBL" id="DTMF01000037">
    <property type="protein sequence ID" value="HGF33029.1"/>
    <property type="molecule type" value="Genomic_DNA"/>
</dbReference>
<comment type="caution">
    <text evidence="2">The sequence shown here is derived from an EMBL/GenBank/DDBJ whole genome shotgun (WGS) entry which is preliminary data.</text>
</comment>
<dbReference type="PANTHER" id="PTHR35458:SF8">
    <property type="entry name" value="SLR0650 PROTEIN"/>
    <property type="match status" value="1"/>
</dbReference>
<dbReference type="CDD" id="cd10911">
    <property type="entry name" value="PIN_LabA"/>
    <property type="match status" value="1"/>
</dbReference>
<organism evidence="2">
    <name type="scientific">Desulfobacca acetoxidans</name>
    <dbReference type="NCBI Taxonomy" id="60893"/>
    <lineage>
        <taxon>Bacteria</taxon>
        <taxon>Pseudomonadati</taxon>
        <taxon>Thermodesulfobacteriota</taxon>
        <taxon>Desulfobaccia</taxon>
        <taxon>Desulfobaccales</taxon>
        <taxon>Desulfobaccaceae</taxon>
        <taxon>Desulfobacca</taxon>
    </lineage>
</organism>
<dbReference type="PANTHER" id="PTHR35458">
    <property type="entry name" value="SLR0755 PROTEIN"/>
    <property type="match status" value="1"/>
</dbReference>
<gene>
    <name evidence="2" type="ORF">ENW96_01390</name>
</gene>
<sequence length="271" mass="30820">MGSRRVGVYVDSMNIMRSGGYGMRYEVIRRLAGYNNDEVTRLNAYVAIDEERAVSDPAYKNTLNFILTLRDLGFKVVEKPIRWYTDDSGRTYGKANLDMDMALDIISQSEKLDLIYLFTGDGDFVSVVTMVQNKGCRVELVAFANVSSRLRREVDLFIPGYLIPGLLPTAARYAGAPAWGEIGSRVRGICTAYFFDRSYGFLRFLHTFGKLWITDTRQEESPYTSVFFMEKDLPPGVNPENLPSRDYIMEFTLAEGEKGLVANDIELIYKY</sequence>
<name>A0A7C3YZI2_9BACT</name>
<evidence type="ECO:0000313" key="2">
    <source>
        <dbReference type="EMBL" id="HGF33029.1"/>
    </source>
</evidence>
<dbReference type="Gene3D" id="3.40.50.1010">
    <property type="entry name" value="5'-nuclease"/>
    <property type="match status" value="1"/>
</dbReference>
<protein>
    <submittedName>
        <fullName evidence="2">NYN domain-containing protein</fullName>
    </submittedName>
</protein>
<dbReference type="AlphaFoldDB" id="A0A7C3YZI2"/>
<dbReference type="GO" id="GO:0004540">
    <property type="term" value="F:RNA nuclease activity"/>
    <property type="evidence" value="ECO:0007669"/>
    <property type="project" value="InterPro"/>
</dbReference>
<accession>A0A7C3YZI2</accession>
<dbReference type="InterPro" id="IPR047140">
    <property type="entry name" value="LabA"/>
</dbReference>
<dbReference type="InterPro" id="IPR021139">
    <property type="entry name" value="NYN"/>
</dbReference>
<proteinExistence type="predicted"/>